<evidence type="ECO:0000256" key="2">
    <source>
        <dbReference type="ARBA" id="ARBA00009977"/>
    </source>
</evidence>
<proteinExistence type="inferred from homology"/>
<comment type="similarity">
    <text evidence="2">Belongs to the GLUTAMINE DUMPER 1 (TC 9.B.60) family.</text>
</comment>
<keyword evidence="10" id="KW-1185">Reference proteome</keyword>
<reference evidence="9 10" key="1">
    <citation type="submission" date="2024-08" db="EMBL/GenBank/DDBJ databases">
        <title>Insights into the chromosomal genome structure of Flemingia macrophylla.</title>
        <authorList>
            <person name="Ding Y."/>
            <person name="Zhao Y."/>
            <person name="Bi W."/>
            <person name="Wu M."/>
            <person name="Zhao G."/>
            <person name="Gong Y."/>
            <person name="Li W."/>
            <person name="Zhang P."/>
        </authorList>
    </citation>
    <scope>NUCLEOTIDE SEQUENCE [LARGE SCALE GENOMIC DNA]</scope>
    <source>
        <strain evidence="9">DYQJB</strain>
        <tissue evidence="9">Leaf</tissue>
    </source>
</reference>
<evidence type="ECO:0000256" key="8">
    <source>
        <dbReference type="SAM" id="Phobius"/>
    </source>
</evidence>
<evidence type="ECO:0000256" key="5">
    <source>
        <dbReference type="ARBA" id="ARBA00022970"/>
    </source>
</evidence>
<dbReference type="GO" id="GO:0006865">
    <property type="term" value="P:amino acid transport"/>
    <property type="evidence" value="ECO:0007669"/>
    <property type="project" value="UniProtKB-KW"/>
</dbReference>
<accession>A0ABD1MJX0</accession>
<dbReference type="Proteomes" id="UP001603857">
    <property type="component" value="Unassembled WGS sequence"/>
</dbReference>
<evidence type="ECO:0000256" key="4">
    <source>
        <dbReference type="ARBA" id="ARBA00022692"/>
    </source>
</evidence>
<dbReference type="GO" id="GO:0016020">
    <property type="term" value="C:membrane"/>
    <property type="evidence" value="ECO:0007669"/>
    <property type="project" value="UniProtKB-SubCell"/>
</dbReference>
<keyword evidence="7 8" id="KW-0472">Membrane</keyword>
<keyword evidence="4 8" id="KW-0812">Transmembrane</keyword>
<dbReference type="InterPro" id="IPR040359">
    <property type="entry name" value="GDU"/>
</dbReference>
<organism evidence="9 10">
    <name type="scientific">Flemingia macrophylla</name>
    <dbReference type="NCBI Taxonomy" id="520843"/>
    <lineage>
        <taxon>Eukaryota</taxon>
        <taxon>Viridiplantae</taxon>
        <taxon>Streptophyta</taxon>
        <taxon>Embryophyta</taxon>
        <taxon>Tracheophyta</taxon>
        <taxon>Spermatophyta</taxon>
        <taxon>Magnoliopsida</taxon>
        <taxon>eudicotyledons</taxon>
        <taxon>Gunneridae</taxon>
        <taxon>Pentapetalae</taxon>
        <taxon>rosids</taxon>
        <taxon>fabids</taxon>
        <taxon>Fabales</taxon>
        <taxon>Fabaceae</taxon>
        <taxon>Papilionoideae</taxon>
        <taxon>50 kb inversion clade</taxon>
        <taxon>NPAAA clade</taxon>
        <taxon>indigoferoid/millettioid clade</taxon>
        <taxon>Phaseoleae</taxon>
        <taxon>Flemingia</taxon>
    </lineage>
</organism>
<dbReference type="PANTHER" id="PTHR33228">
    <property type="entry name" value="PROTEIN GLUTAMINE DUMPER 4-RELATED"/>
    <property type="match status" value="1"/>
</dbReference>
<dbReference type="PANTHER" id="PTHR33228:SF80">
    <property type="entry name" value="PROTEIN, PUTATIVE-RELATED"/>
    <property type="match status" value="1"/>
</dbReference>
<feature type="transmembrane region" description="Helical" evidence="8">
    <location>
        <begin position="20"/>
        <end position="44"/>
    </location>
</feature>
<evidence type="ECO:0000256" key="7">
    <source>
        <dbReference type="ARBA" id="ARBA00023136"/>
    </source>
</evidence>
<evidence type="ECO:0000313" key="9">
    <source>
        <dbReference type="EMBL" id="KAL2335345.1"/>
    </source>
</evidence>
<comment type="subcellular location">
    <subcellularLocation>
        <location evidence="1">Membrane</location>
        <topology evidence="1">Single-pass membrane protein</topology>
    </subcellularLocation>
</comment>
<protein>
    <submittedName>
        <fullName evidence="9">Uncharacterized protein</fullName>
    </submittedName>
</protein>
<sequence>MRQISSSSSSANGIRSWNSPIPYLFGGLFLLMILISAALMILICSKRKHSSESSGEGEEIKQAIPQNIEVESEPKILVIVAGDDKPTHLGKPIISSYHCTCAVNSFNQLAC</sequence>
<keyword evidence="5" id="KW-0029">Amino-acid transport</keyword>
<keyword evidence="3" id="KW-0813">Transport</keyword>
<evidence type="ECO:0000256" key="1">
    <source>
        <dbReference type="ARBA" id="ARBA00004167"/>
    </source>
</evidence>
<dbReference type="AlphaFoldDB" id="A0ABD1MJX0"/>
<name>A0ABD1MJX0_9FABA</name>
<comment type="caution">
    <text evidence="9">The sequence shown here is derived from an EMBL/GenBank/DDBJ whole genome shotgun (WGS) entry which is preliminary data.</text>
</comment>
<gene>
    <name evidence="9" type="ORF">Fmac_016558</name>
</gene>
<dbReference type="GO" id="GO:0080143">
    <property type="term" value="P:regulation of amino acid export"/>
    <property type="evidence" value="ECO:0007669"/>
    <property type="project" value="UniProtKB-ARBA"/>
</dbReference>
<evidence type="ECO:0000256" key="3">
    <source>
        <dbReference type="ARBA" id="ARBA00022448"/>
    </source>
</evidence>
<evidence type="ECO:0000313" key="10">
    <source>
        <dbReference type="Proteomes" id="UP001603857"/>
    </source>
</evidence>
<keyword evidence="6 8" id="KW-1133">Transmembrane helix</keyword>
<dbReference type="EMBL" id="JBGMDY010000005">
    <property type="protein sequence ID" value="KAL2335345.1"/>
    <property type="molecule type" value="Genomic_DNA"/>
</dbReference>
<evidence type="ECO:0000256" key="6">
    <source>
        <dbReference type="ARBA" id="ARBA00022989"/>
    </source>
</evidence>